<reference evidence="1 2" key="1">
    <citation type="submission" date="2015-12" db="EMBL/GenBank/DDBJ databases">
        <title>The genome of Folsomia candida.</title>
        <authorList>
            <person name="Faddeeva A."/>
            <person name="Derks M.F."/>
            <person name="Anvar Y."/>
            <person name="Smit S."/>
            <person name="Van Straalen N."/>
            <person name="Roelofs D."/>
        </authorList>
    </citation>
    <scope>NUCLEOTIDE SEQUENCE [LARGE SCALE GENOMIC DNA]</scope>
    <source>
        <strain evidence="1 2">VU population</strain>
        <tissue evidence="1">Whole body</tissue>
    </source>
</reference>
<comment type="caution">
    <text evidence="1">The sequence shown here is derived from an EMBL/GenBank/DDBJ whole genome shotgun (WGS) entry which is preliminary data.</text>
</comment>
<dbReference type="Proteomes" id="UP000198287">
    <property type="component" value="Unassembled WGS sequence"/>
</dbReference>
<dbReference type="AlphaFoldDB" id="A0A226F5F0"/>
<evidence type="ECO:0000313" key="2">
    <source>
        <dbReference type="Proteomes" id="UP000198287"/>
    </source>
</evidence>
<name>A0A226F5F0_FOLCA</name>
<dbReference type="EMBL" id="LNIX01000001">
    <property type="protein sequence ID" value="OXA64634.1"/>
    <property type="molecule type" value="Genomic_DNA"/>
</dbReference>
<protein>
    <submittedName>
        <fullName evidence="1">Uncharacterized protein</fullName>
    </submittedName>
</protein>
<organism evidence="1 2">
    <name type="scientific">Folsomia candida</name>
    <name type="common">Springtail</name>
    <dbReference type="NCBI Taxonomy" id="158441"/>
    <lineage>
        <taxon>Eukaryota</taxon>
        <taxon>Metazoa</taxon>
        <taxon>Ecdysozoa</taxon>
        <taxon>Arthropoda</taxon>
        <taxon>Hexapoda</taxon>
        <taxon>Collembola</taxon>
        <taxon>Entomobryomorpha</taxon>
        <taxon>Isotomoidea</taxon>
        <taxon>Isotomidae</taxon>
        <taxon>Proisotominae</taxon>
        <taxon>Folsomia</taxon>
    </lineage>
</organism>
<sequence length="113" mass="12133">MHHKPEPPAEFYDPFTTTLNPFSNVPSLNVVMSAAEDLGTWEKMMACCFPCGLVWLKEGTGSACCCNVVLGALFGVCCVNVCHACKFVDEPGAPGSPYNAIQLQAVTSQPMKM</sequence>
<keyword evidence="2" id="KW-1185">Reference proteome</keyword>
<accession>A0A226F5F0</accession>
<gene>
    <name evidence="1" type="ORF">Fcan01_03189</name>
</gene>
<proteinExistence type="predicted"/>
<dbReference type="OMA" id="WEKMMAC"/>
<evidence type="ECO:0000313" key="1">
    <source>
        <dbReference type="EMBL" id="OXA64634.1"/>
    </source>
</evidence>
<dbReference type="STRING" id="158441.A0A226F5F0"/>